<dbReference type="Proteomes" id="UP001139260">
    <property type="component" value="Unassembled WGS sequence"/>
</dbReference>
<organism evidence="4 5">
    <name type="scientific">Flavobacterium pygoscelis</name>
    <dbReference type="NCBI Taxonomy" id="2893176"/>
    <lineage>
        <taxon>Bacteria</taxon>
        <taxon>Pseudomonadati</taxon>
        <taxon>Bacteroidota</taxon>
        <taxon>Flavobacteriia</taxon>
        <taxon>Flavobacteriales</taxon>
        <taxon>Flavobacteriaceae</taxon>
        <taxon>Flavobacterium</taxon>
    </lineage>
</organism>
<dbReference type="InterPro" id="IPR037524">
    <property type="entry name" value="PA14/GLEYA"/>
</dbReference>
<gene>
    <name evidence="4" type="ORF">MW871_00410</name>
</gene>
<dbReference type="SUPFAM" id="SSF49785">
    <property type="entry name" value="Galactose-binding domain-like"/>
    <property type="match status" value="1"/>
</dbReference>
<keyword evidence="5" id="KW-1185">Reference proteome</keyword>
<accession>A0A9X1XNZ7</accession>
<dbReference type="InterPro" id="IPR045829">
    <property type="entry name" value="PKD_6"/>
</dbReference>
<proteinExistence type="predicted"/>
<dbReference type="Pfam" id="PF07691">
    <property type="entry name" value="PA14"/>
    <property type="match status" value="1"/>
</dbReference>
<dbReference type="Pfam" id="PF22633">
    <property type="entry name" value="F5_F8_type_C_2"/>
    <property type="match status" value="1"/>
</dbReference>
<dbReference type="SUPFAM" id="SSF56988">
    <property type="entry name" value="Anthrax protective antigen"/>
    <property type="match status" value="1"/>
</dbReference>
<name>A0A9X1XNZ7_9FLAO</name>
<dbReference type="InterPro" id="IPR008979">
    <property type="entry name" value="Galactose-bd-like_sf"/>
</dbReference>
<evidence type="ECO:0000256" key="1">
    <source>
        <dbReference type="SAM" id="SignalP"/>
    </source>
</evidence>
<sequence length="1370" mass="147879">MIKKLLFLVLFFLNIISIHSQCSYPSVDKSVGTYTFCVDKNNSYTTGNVKAGEYALVDVVKGFRYTFSVGDIFPGNENLTLFNASNNSNLGLSGYASNVSGTTISNWVSPFSGQIKILLSRGDCNNDANTVSGALTLTLNSIGNTQDDQTKSGVDKWIGHVYNWTGSAPPGGVSPTTPSVSGPFITTNYVGYYNIPTESINENFGGDNNCFNVLSDEVLRSSIQTETFAVRYRMKSTKSGCYFLNVSGDDGVRVYIDNVLVLDKWKDQQSTSFCNNLIRLNGNSTIVLDYYENGGQNTVSLSLTALDGSSNVITSSKDIKICSEISPGKIDGTALTTCGGGSNTTYQWQVSDDDVSFKDINGANTEDYTPKPITTTGTVIKYYRRFLKAFASNAASCDFPTASVKITTSGGSKLVTPLINGSNTATQNTSGLIYSVAIIPNAITYNWTVPAGWIITSGANTNSITVTSGSLGENGNISVYASNGCAANNSITKSLAVTVISQNPLINLVKTDENCSIDNDGKINVSLSGGLTNVRYIKLTQKYASSDAYQQVAEIQAYEIFTNVNVALASNGADATASSVYQDNISGFGPMKTIDNNNSSIWHSKTASIDEWIKVDLKAVKNLNRIRIYNREDCCQARGQNMLLELFNGNNNLVYSKYVDLRGVSNANFIDVDILNVTWSDGATTMNRAGLDSDIYKLNYSDALGFSTSNSVEIVAAKPTPNAPVIKLTTHPDCLIKTGSVELTGLPTGSWTITTIPATANLLGTSGSTATTTVSGLNPNTNYTFTVSNGSCSSSPSVSVFIKALPLVATYNNGWTNGPPTIEQSIVFASNYSSSGNIVGCDCKVNPGKNVTINSGHTLTLTNGLNTVGALLTIEDTGSLVQINDAAINYGKIKYVRVTNTGVRNTDFTYWSSPVAQSKLGGTGGMEYQPANLEGTYFDSFYVDAVNQYWQSESMSNEMIPTRGYSIRGPGPINANPLSFLQVTFEGTPNNGAYSIPNVFEGKSYLVGNPYPSALDADQFLIDNRDVLDGTLYFWTHKTQVGIGVSKPGSGLYAYSGDDYATYNLTGGTATAKAAPSDPDKSLNNPFIPNGKIAAGQGFFANTKLSPESNIIKFTNSMRVGVKGNTGTNTQFFKTATTKSKKTTSIEKNRLWLNLYSDEGAFKQLLVGYITGATNEYDNGYDGETFDGNELADFYSINQETNFAIQGRALPFEASDVVPLGYRSKEKVTMSIDIDQVDGAIESQNIFIEDKMLNVVHDLKKGAYTFTSEAGVFNDRFVLRYTNKILGNVDFDLLNDQVIISKDKKELKIKSEIETIKRVTVFDLLGKKVLDKELLNETEFRSSTIGLSKQVGIVKVTLSSDKVITKKIAF</sequence>
<keyword evidence="1" id="KW-0732">Signal</keyword>
<dbReference type="RefSeq" id="WP_248427201.1">
    <property type="nucleotide sequence ID" value="NZ_JALNUB010000001.1"/>
</dbReference>
<comment type="caution">
    <text evidence="4">The sequence shown here is derived from an EMBL/GenBank/DDBJ whole genome shotgun (WGS) entry which is preliminary data.</text>
</comment>
<feature type="chain" id="PRO_5040924801" evidence="1">
    <location>
        <begin position="21"/>
        <end position="1370"/>
    </location>
</feature>
<evidence type="ECO:0000259" key="3">
    <source>
        <dbReference type="PROSITE" id="PS51820"/>
    </source>
</evidence>
<evidence type="ECO:0000313" key="4">
    <source>
        <dbReference type="EMBL" id="MCK8140343.1"/>
    </source>
</evidence>
<feature type="domain" description="PA14" evidence="3">
    <location>
        <begin position="152"/>
        <end position="317"/>
    </location>
</feature>
<dbReference type="InterPro" id="IPR000421">
    <property type="entry name" value="FA58C"/>
</dbReference>
<dbReference type="InterPro" id="IPR011658">
    <property type="entry name" value="PA14_dom"/>
</dbReference>
<dbReference type="PROSITE" id="PS50022">
    <property type="entry name" value="FA58C_3"/>
    <property type="match status" value="1"/>
</dbReference>
<evidence type="ECO:0000313" key="5">
    <source>
        <dbReference type="Proteomes" id="UP001139260"/>
    </source>
</evidence>
<dbReference type="Pfam" id="PF19408">
    <property type="entry name" value="PKD_6"/>
    <property type="match status" value="1"/>
</dbReference>
<dbReference type="PROSITE" id="PS51820">
    <property type="entry name" value="PA14"/>
    <property type="match status" value="1"/>
</dbReference>
<protein>
    <submittedName>
        <fullName evidence="4">T9SS sorting signal type C domain-containing protein</fullName>
    </submittedName>
</protein>
<dbReference type="Gene3D" id="2.60.120.260">
    <property type="entry name" value="Galactose-binding domain-like"/>
    <property type="match status" value="1"/>
</dbReference>
<dbReference type="Gene3D" id="3.90.182.10">
    <property type="entry name" value="Toxin - Anthrax Protective Antigen,domain 1"/>
    <property type="match status" value="1"/>
</dbReference>
<reference evidence="4" key="1">
    <citation type="submission" date="2022-04" db="EMBL/GenBank/DDBJ databases">
        <title>Flavobacterium pygoscelis sp. nov. isolated from Chinstrap chick (Pygoscelis antarcticus).</title>
        <authorList>
            <person name="Irgang R."/>
            <person name="Poblete-Morales M."/>
            <person name="Avendano-Herrera R."/>
        </authorList>
    </citation>
    <scope>NUCLEOTIDE SEQUENCE</scope>
    <source>
        <strain evidence="4">I-SCBP12n</strain>
    </source>
</reference>
<dbReference type="EMBL" id="JALNUB010000001">
    <property type="protein sequence ID" value="MCK8140343.1"/>
    <property type="molecule type" value="Genomic_DNA"/>
</dbReference>
<feature type="domain" description="F5/8 type C" evidence="2">
    <location>
        <begin position="561"/>
        <end position="633"/>
    </location>
</feature>
<feature type="signal peptide" evidence="1">
    <location>
        <begin position="1"/>
        <end position="20"/>
    </location>
</feature>
<dbReference type="NCBIfam" id="NF033708">
    <property type="entry name" value="T9SS_Cterm_ChiA"/>
    <property type="match status" value="1"/>
</dbReference>
<evidence type="ECO:0000259" key="2">
    <source>
        <dbReference type="PROSITE" id="PS50022"/>
    </source>
</evidence>